<reference evidence="1 2" key="1">
    <citation type="journal article" date="2005" name="PLoS Biol.">
        <title>The genomes of Oryza sativa: a history of duplications.</title>
        <authorList>
            <person name="Yu J."/>
            <person name="Wang J."/>
            <person name="Lin W."/>
            <person name="Li S."/>
            <person name="Li H."/>
            <person name="Zhou J."/>
            <person name="Ni P."/>
            <person name="Dong W."/>
            <person name="Hu S."/>
            <person name="Zeng C."/>
            <person name="Zhang J."/>
            <person name="Zhang Y."/>
            <person name="Li R."/>
            <person name="Xu Z."/>
            <person name="Li S."/>
            <person name="Li X."/>
            <person name="Zheng H."/>
            <person name="Cong L."/>
            <person name="Lin L."/>
            <person name="Yin J."/>
            <person name="Geng J."/>
            <person name="Li G."/>
            <person name="Shi J."/>
            <person name="Liu J."/>
            <person name="Lv H."/>
            <person name="Li J."/>
            <person name="Wang J."/>
            <person name="Deng Y."/>
            <person name="Ran L."/>
            <person name="Shi X."/>
            <person name="Wang X."/>
            <person name="Wu Q."/>
            <person name="Li C."/>
            <person name="Ren X."/>
            <person name="Wang J."/>
            <person name="Wang X."/>
            <person name="Li D."/>
            <person name="Liu D."/>
            <person name="Zhang X."/>
            <person name="Ji Z."/>
            <person name="Zhao W."/>
            <person name="Sun Y."/>
            <person name="Zhang Z."/>
            <person name="Bao J."/>
            <person name="Han Y."/>
            <person name="Dong L."/>
            <person name="Ji J."/>
            <person name="Chen P."/>
            <person name="Wu S."/>
            <person name="Liu J."/>
            <person name="Xiao Y."/>
            <person name="Bu D."/>
            <person name="Tan J."/>
            <person name="Yang L."/>
            <person name="Ye C."/>
            <person name="Zhang J."/>
            <person name="Xu J."/>
            <person name="Zhou Y."/>
            <person name="Yu Y."/>
            <person name="Zhang B."/>
            <person name="Zhuang S."/>
            <person name="Wei H."/>
            <person name="Liu B."/>
            <person name="Lei M."/>
            <person name="Yu H."/>
            <person name="Li Y."/>
            <person name="Xu H."/>
            <person name="Wei S."/>
            <person name="He X."/>
            <person name="Fang L."/>
            <person name="Zhang Z."/>
            <person name="Zhang Y."/>
            <person name="Huang X."/>
            <person name="Su Z."/>
            <person name="Tong W."/>
            <person name="Li J."/>
            <person name="Tong Z."/>
            <person name="Li S."/>
            <person name="Ye J."/>
            <person name="Wang L."/>
            <person name="Fang L."/>
            <person name="Lei T."/>
            <person name="Chen C."/>
            <person name="Chen H."/>
            <person name="Xu Z."/>
            <person name="Li H."/>
            <person name="Huang H."/>
            <person name="Zhang F."/>
            <person name="Xu H."/>
            <person name="Li N."/>
            <person name="Zhao C."/>
            <person name="Li S."/>
            <person name="Dong L."/>
            <person name="Huang Y."/>
            <person name="Li L."/>
            <person name="Xi Y."/>
            <person name="Qi Q."/>
            <person name="Li W."/>
            <person name="Zhang B."/>
            <person name="Hu W."/>
            <person name="Zhang Y."/>
            <person name="Tian X."/>
            <person name="Jiao Y."/>
            <person name="Liang X."/>
            <person name="Jin J."/>
            <person name="Gao L."/>
            <person name="Zheng W."/>
            <person name="Hao B."/>
            <person name="Liu S."/>
            <person name="Wang W."/>
            <person name="Yuan L."/>
            <person name="Cao M."/>
            <person name="McDermott J."/>
            <person name="Samudrala R."/>
            <person name="Wang J."/>
            <person name="Wong G.K."/>
            <person name="Yang H."/>
        </authorList>
    </citation>
    <scope>NUCLEOTIDE SEQUENCE [LARGE SCALE GENOMIC DNA]</scope>
    <source>
        <strain evidence="2">cv. 93-11</strain>
    </source>
</reference>
<dbReference type="InterPro" id="IPR021109">
    <property type="entry name" value="Peptidase_aspartic_dom_sf"/>
</dbReference>
<dbReference type="Proteomes" id="UP000007015">
    <property type="component" value="Chromosome 11"/>
</dbReference>
<dbReference type="SUPFAM" id="SSF50630">
    <property type="entry name" value="Acid proteases"/>
    <property type="match status" value="1"/>
</dbReference>
<gene>
    <name evidence="1" type="ORF">OsI_36060</name>
</gene>
<dbReference type="EMBL" id="CM000136">
    <property type="protein sequence ID" value="EEC68140.1"/>
    <property type="molecule type" value="Genomic_DNA"/>
</dbReference>
<dbReference type="InterPro" id="IPR001969">
    <property type="entry name" value="Aspartic_peptidase_AS"/>
</dbReference>
<keyword evidence="2" id="KW-1185">Reference proteome</keyword>
<protein>
    <submittedName>
        <fullName evidence="1">Uncharacterized protein</fullName>
    </submittedName>
</protein>
<dbReference type="STRING" id="39946.B8BKF4"/>
<evidence type="ECO:0000313" key="2">
    <source>
        <dbReference type="Proteomes" id="UP000007015"/>
    </source>
</evidence>
<dbReference type="PANTHER" id="PTHR15503:SF45">
    <property type="entry name" value="RNA-DIRECTED DNA POLYMERASE HOMOLOG"/>
    <property type="match status" value="1"/>
</dbReference>
<dbReference type="CDD" id="cd00303">
    <property type="entry name" value="retropepsin_like"/>
    <property type="match status" value="1"/>
</dbReference>
<dbReference type="PANTHER" id="PTHR15503">
    <property type="entry name" value="LDOC1 RELATED"/>
    <property type="match status" value="1"/>
</dbReference>
<dbReference type="Gene3D" id="2.40.70.10">
    <property type="entry name" value="Acid Proteases"/>
    <property type="match status" value="1"/>
</dbReference>
<proteinExistence type="predicted"/>
<evidence type="ECO:0000313" key="1">
    <source>
        <dbReference type="EMBL" id="EEC68140.1"/>
    </source>
</evidence>
<dbReference type="GO" id="GO:0006508">
    <property type="term" value="P:proteolysis"/>
    <property type="evidence" value="ECO:0007669"/>
    <property type="project" value="InterPro"/>
</dbReference>
<organism evidence="1 2">
    <name type="scientific">Oryza sativa subsp. indica</name>
    <name type="common">Rice</name>
    <dbReference type="NCBI Taxonomy" id="39946"/>
    <lineage>
        <taxon>Eukaryota</taxon>
        <taxon>Viridiplantae</taxon>
        <taxon>Streptophyta</taxon>
        <taxon>Embryophyta</taxon>
        <taxon>Tracheophyta</taxon>
        <taxon>Spermatophyta</taxon>
        <taxon>Magnoliopsida</taxon>
        <taxon>Liliopsida</taxon>
        <taxon>Poales</taxon>
        <taxon>Poaceae</taxon>
        <taxon>BOP clade</taxon>
        <taxon>Oryzoideae</taxon>
        <taxon>Oryzeae</taxon>
        <taxon>Oryzinae</taxon>
        <taxon>Oryza</taxon>
        <taxon>Oryza sativa</taxon>
    </lineage>
</organism>
<sequence length="227" mass="24625">MAAAPSAGGVGEGSSSSAAAAAAAAAATIGPHVVDEGALCFGHSHNADMFYNVDTLSVQIIMGQIKESHPQILILHEEYDRIIHKVGIALGVYNLTKNTAEESNTVVTGNVLVCSYPGKVLFDSGATHSFISTNFVRKYTIPTSQLKERICIETPLDSQITNLICKLCPITIDGWELTADLIPLDMHDFDIILGMDWLCKNKANIDCHEKQITLKPWDQNQITYHGD</sequence>
<dbReference type="AlphaFoldDB" id="B8BKF4"/>
<accession>B8BKF4</accession>
<dbReference type="PROSITE" id="PS00141">
    <property type="entry name" value="ASP_PROTEASE"/>
    <property type="match status" value="1"/>
</dbReference>
<dbReference type="GO" id="GO:0004190">
    <property type="term" value="F:aspartic-type endopeptidase activity"/>
    <property type="evidence" value="ECO:0007669"/>
    <property type="project" value="InterPro"/>
</dbReference>
<dbReference type="Pfam" id="PF08284">
    <property type="entry name" value="RVP_2"/>
    <property type="match status" value="1"/>
</dbReference>
<dbReference type="Gramene" id="BGIOSGA034017-TA">
    <property type="protein sequence ID" value="BGIOSGA034017-PA"/>
    <property type="gene ID" value="BGIOSGA034017"/>
</dbReference>
<name>B8BKF4_ORYSI</name>
<dbReference type="HOGENOM" id="CLU_1221399_0_0_1"/>
<dbReference type="InterPro" id="IPR032567">
    <property type="entry name" value="RTL1-rel"/>
</dbReference>